<comment type="caution">
    <text evidence="1">The sequence shown here is derived from an EMBL/GenBank/DDBJ whole genome shotgun (WGS) entry which is preliminary data.</text>
</comment>
<dbReference type="RefSeq" id="WP_113805739.1">
    <property type="nucleotide sequence ID" value="NZ_QOCW01000007.1"/>
</dbReference>
<reference evidence="1 2" key="1">
    <citation type="submission" date="2018-07" db="EMBL/GenBank/DDBJ databases">
        <title>Lottiidibacillus patelloidae gen. nov., sp. nov., isolated from the intestinal tract of a marine limpet and the reclassification of B. taeanensis BH030017T, B. algicola KMM 3737T and B. hwajinpoensis SW-72T as genus Lottiidibacillus.</title>
        <authorList>
            <person name="Liu R."/>
            <person name="Huang Z."/>
        </authorList>
    </citation>
    <scope>NUCLEOTIDE SEQUENCE [LARGE SCALE GENOMIC DNA]</scope>
    <source>
        <strain evidence="1 2">BH030017</strain>
    </source>
</reference>
<dbReference type="AlphaFoldDB" id="A0A366Y0Q3"/>
<protein>
    <submittedName>
        <fullName evidence="1">Uncharacterized protein</fullName>
    </submittedName>
</protein>
<proteinExistence type="predicted"/>
<dbReference type="EMBL" id="QOCW01000007">
    <property type="protein sequence ID" value="RBW69983.1"/>
    <property type="molecule type" value="Genomic_DNA"/>
</dbReference>
<evidence type="ECO:0000313" key="1">
    <source>
        <dbReference type="EMBL" id="RBW69983.1"/>
    </source>
</evidence>
<organism evidence="1 2">
    <name type="scientific">Bacillus taeanensis</name>
    <dbReference type="NCBI Taxonomy" id="273032"/>
    <lineage>
        <taxon>Bacteria</taxon>
        <taxon>Bacillati</taxon>
        <taxon>Bacillota</taxon>
        <taxon>Bacilli</taxon>
        <taxon>Bacillales</taxon>
        <taxon>Bacillaceae</taxon>
        <taxon>Bacillus</taxon>
    </lineage>
</organism>
<sequence length="84" mass="10096">MSEHCNEAMPLSSFEQFLKCLENGNKPVMEFSGGRMLYETIENDILAYLYNDSYEDVKTYRFPREVIREQFKLGHNFFYYKEEA</sequence>
<dbReference type="Proteomes" id="UP000253314">
    <property type="component" value="Unassembled WGS sequence"/>
</dbReference>
<name>A0A366Y0Q3_9BACI</name>
<gene>
    <name evidence="1" type="ORF">DS031_09015</name>
</gene>
<evidence type="ECO:0000313" key="2">
    <source>
        <dbReference type="Proteomes" id="UP000253314"/>
    </source>
</evidence>
<keyword evidence="2" id="KW-1185">Reference proteome</keyword>
<accession>A0A366Y0Q3</accession>